<feature type="transmembrane region" description="Helical" evidence="5">
    <location>
        <begin position="76"/>
        <end position="101"/>
    </location>
</feature>
<dbReference type="GO" id="GO:0016020">
    <property type="term" value="C:membrane"/>
    <property type="evidence" value="ECO:0007669"/>
    <property type="project" value="UniProtKB-SubCell"/>
</dbReference>
<feature type="transmembrane region" description="Helical" evidence="5">
    <location>
        <begin position="18"/>
        <end position="38"/>
    </location>
</feature>
<gene>
    <name evidence="6" type="ORF">P154DRAFT_494491</name>
</gene>
<comment type="subcellular location">
    <subcellularLocation>
        <location evidence="1">Membrane</location>
        <topology evidence="1">Multi-pass membrane protein</topology>
    </subcellularLocation>
</comment>
<keyword evidence="4 5" id="KW-0472">Membrane</keyword>
<keyword evidence="2 5" id="KW-0812">Transmembrane</keyword>
<evidence type="ECO:0000313" key="7">
    <source>
        <dbReference type="Proteomes" id="UP000799779"/>
    </source>
</evidence>
<evidence type="ECO:0000256" key="4">
    <source>
        <dbReference type="ARBA" id="ARBA00023136"/>
    </source>
</evidence>
<proteinExistence type="predicted"/>
<evidence type="ECO:0000256" key="2">
    <source>
        <dbReference type="ARBA" id="ARBA00022692"/>
    </source>
</evidence>
<dbReference type="AlphaFoldDB" id="A0A6A5WI60"/>
<feature type="transmembrane region" description="Helical" evidence="5">
    <location>
        <begin position="156"/>
        <end position="180"/>
    </location>
</feature>
<keyword evidence="3 5" id="KW-1133">Transmembrane helix</keyword>
<dbReference type="Pfam" id="PF04479">
    <property type="entry name" value="RTA1"/>
    <property type="match status" value="1"/>
</dbReference>
<feature type="transmembrane region" description="Helical" evidence="5">
    <location>
        <begin position="45"/>
        <end position="64"/>
    </location>
</feature>
<protein>
    <submittedName>
        <fullName evidence="6">RTA1 like protein</fullName>
    </submittedName>
</protein>
<name>A0A6A5WI60_9PLEO</name>
<evidence type="ECO:0000256" key="3">
    <source>
        <dbReference type="ARBA" id="ARBA00022989"/>
    </source>
</evidence>
<evidence type="ECO:0000313" key="6">
    <source>
        <dbReference type="EMBL" id="KAF1998845.1"/>
    </source>
</evidence>
<feature type="transmembrane region" description="Helical" evidence="5">
    <location>
        <begin position="238"/>
        <end position="257"/>
    </location>
</feature>
<organism evidence="6 7">
    <name type="scientific">Amniculicola lignicola CBS 123094</name>
    <dbReference type="NCBI Taxonomy" id="1392246"/>
    <lineage>
        <taxon>Eukaryota</taxon>
        <taxon>Fungi</taxon>
        <taxon>Dikarya</taxon>
        <taxon>Ascomycota</taxon>
        <taxon>Pezizomycotina</taxon>
        <taxon>Dothideomycetes</taxon>
        <taxon>Pleosporomycetidae</taxon>
        <taxon>Pleosporales</taxon>
        <taxon>Amniculicolaceae</taxon>
        <taxon>Amniculicola</taxon>
    </lineage>
</organism>
<feature type="transmembrane region" description="Helical" evidence="5">
    <location>
        <begin position="121"/>
        <end position="144"/>
    </location>
</feature>
<evidence type="ECO:0000256" key="1">
    <source>
        <dbReference type="ARBA" id="ARBA00004141"/>
    </source>
</evidence>
<dbReference type="Proteomes" id="UP000799779">
    <property type="component" value="Unassembled WGS sequence"/>
</dbReference>
<reference evidence="6" key="1">
    <citation type="journal article" date="2020" name="Stud. Mycol.">
        <title>101 Dothideomycetes genomes: a test case for predicting lifestyles and emergence of pathogens.</title>
        <authorList>
            <person name="Haridas S."/>
            <person name="Albert R."/>
            <person name="Binder M."/>
            <person name="Bloem J."/>
            <person name="Labutti K."/>
            <person name="Salamov A."/>
            <person name="Andreopoulos B."/>
            <person name="Baker S."/>
            <person name="Barry K."/>
            <person name="Bills G."/>
            <person name="Bluhm B."/>
            <person name="Cannon C."/>
            <person name="Castanera R."/>
            <person name="Culley D."/>
            <person name="Daum C."/>
            <person name="Ezra D."/>
            <person name="Gonzalez J."/>
            <person name="Henrissat B."/>
            <person name="Kuo A."/>
            <person name="Liang C."/>
            <person name="Lipzen A."/>
            <person name="Lutzoni F."/>
            <person name="Magnuson J."/>
            <person name="Mondo S."/>
            <person name="Nolan M."/>
            <person name="Ohm R."/>
            <person name="Pangilinan J."/>
            <person name="Park H.-J."/>
            <person name="Ramirez L."/>
            <person name="Alfaro M."/>
            <person name="Sun H."/>
            <person name="Tritt A."/>
            <person name="Yoshinaga Y."/>
            <person name="Zwiers L.-H."/>
            <person name="Turgeon B."/>
            <person name="Goodwin S."/>
            <person name="Spatafora J."/>
            <person name="Crous P."/>
            <person name="Grigoriev I."/>
        </authorList>
    </citation>
    <scope>NUCLEOTIDE SEQUENCE</scope>
    <source>
        <strain evidence="6">CBS 123094</strain>
    </source>
</reference>
<feature type="transmembrane region" description="Helical" evidence="5">
    <location>
        <begin position="201"/>
        <end position="218"/>
    </location>
</feature>
<evidence type="ECO:0000256" key="5">
    <source>
        <dbReference type="SAM" id="Phobius"/>
    </source>
</evidence>
<dbReference type="OrthoDB" id="3358017at2759"/>
<dbReference type="PANTHER" id="PTHR31465">
    <property type="entry name" value="PROTEIN RTA1-RELATED"/>
    <property type="match status" value="1"/>
</dbReference>
<keyword evidence="7" id="KW-1185">Reference proteome</keyword>
<dbReference type="PANTHER" id="PTHR31465:SF1">
    <property type="entry name" value="PROTEIN RTA1-RELATED"/>
    <property type="match status" value="1"/>
</dbReference>
<dbReference type="InterPro" id="IPR007568">
    <property type="entry name" value="RTA1"/>
</dbReference>
<accession>A0A6A5WI60</accession>
<sequence length="280" mass="30673">MSSDTDSHYKFYHYKPSLPGACVFAILFSVTAAWHGVLIAKHRTWYFIPLLIGGIFEIVGYIARGVSYGQAPNPTLAPYVISTLLILVAPALLAASIYMVLGRIIVGVDAEAHSLIKARWLTKVFVTSDVASFLIQLAGGGLMASSAASTAERGSHLVLAGLVTQIVIFSFFVAVAVVLHRRLRASPTSKSHHASVPWEKFLCVLYIASAFIMFRSIIRVAEFVEGFAGTIIRHEVYLFTLDGLPMAAVMIVFNIWYPSLFSSRAKQDTDQEREASSVEL</sequence>
<dbReference type="EMBL" id="ML977600">
    <property type="protein sequence ID" value="KAF1998845.1"/>
    <property type="molecule type" value="Genomic_DNA"/>
</dbReference>